<dbReference type="PANTHER" id="PTHR12526">
    <property type="entry name" value="GLYCOSYLTRANSFERASE"/>
    <property type="match status" value="1"/>
</dbReference>
<keyword evidence="4" id="KW-0808">Transferase</keyword>
<dbReference type="RefSeq" id="WP_160844839.1">
    <property type="nucleotide sequence ID" value="NZ_WVHT01000005.1"/>
</dbReference>
<organism evidence="4 5">
    <name type="scientific">Hufsiella arboris</name>
    <dbReference type="NCBI Taxonomy" id="2695275"/>
    <lineage>
        <taxon>Bacteria</taxon>
        <taxon>Pseudomonadati</taxon>
        <taxon>Bacteroidota</taxon>
        <taxon>Sphingobacteriia</taxon>
        <taxon>Sphingobacteriales</taxon>
        <taxon>Sphingobacteriaceae</taxon>
        <taxon>Hufsiella</taxon>
    </lineage>
</organism>
<dbReference type="CDD" id="cd06433">
    <property type="entry name" value="GT_2_WfgS_like"/>
    <property type="match status" value="1"/>
</dbReference>
<dbReference type="InterPro" id="IPR029044">
    <property type="entry name" value="Nucleotide-diphossugar_trans"/>
</dbReference>
<dbReference type="EMBL" id="WVHT01000005">
    <property type="protein sequence ID" value="MXV51655.1"/>
    <property type="molecule type" value="Genomic_DNA"/>
</dbReference>
<evidence type="ECO:0000259" key="2">
    <source>
        <dbReference type="Pfam" id="PF00534"/>
    </source>
</evidence>
<dbReference type="CDD" id="cd03825">
    <property type="entry name" value="GT4_WcaC-like"/>
    <property type="match status" value="1"/>
</dbReference>
<dbReference type="SUPFAM" id="SSF53756">
    <property type="entry name" value="UDP-Glycosyltransferase/glycogen phosphorylase"/>
    <property type="match status" value="1"/>
</dbReference>
<keyword evidence="1" id="KW-0812">Transmembrane</keyword>
<reference evidence="4 5" key="1">
    <citation type="submission" date="2019-11" db="EMBL/GenBank/DDBJ databases">
        <title>Pedobacter sp. HMF7647 Genome sequencing and assembly.</title>
        <authorList>
            <person name="Kang H."/>
            <person name="Kim H."/>
            <person name="Joh K."/>
        </authorList>
    </citation>
    <scope>NUCLEOTIDE SEQUENCE [LARGE SCALE GENOMIC DNA]</scope>
    <source>
        <strain evidence="4 5">HMF7647</strain>
    </source>
</reference>
<dbReference type="Proteomes" id="UP000466586">
    <property type="component" value="Unassembled WGS sequence"/>
</dbReference>
<dbReference type="InterPro" id="IPR001296">
    <property type="entry name" value="Glyco_trans_1"/>
</dbReference>
<keyword evidence="1" id="KW-0472">Membrane</keyword>
<comment type="caution">
    <text evidence="4">The sequence shown here is derived from an EMBL/GenBank/DDBJ whole genome shotgun (WGS) entry which is preliminary data.</text>
</comment>
<proteinExistence type="predicted"/>
<accession>A0A7K1YAP4</accession>
<sequence length="669" mass="76218">MKIIHINSYDGNGGAGRACIRLDKALKQEGIQSEIWVNYKFGNDHTIKSFNKGGFRKMITAFGILAERFISSFISKPIKIPFSYPFWGTDITKNKELQEADIIHLHWINHGFLRPKDLQKIAKLNKPIVWTFHDSNAFTGGCHVRYSCDHYEHECGNCPVLKTSNPSDASHDIWLQKNRAYKQLSFNIISPSNWMGGAASKSGLLKGFPVHVIPNTLETTVFNPHDKDISREFLGLSKDKFLILSGFMPSRNDLHKGTPYLIEALELLTKRVPAQKIELVVFGNRDNKNVPNFPVKTTFLGTISNDEKLAYCYSAVDVFLTPSLDDNLPNTVMESLACGTPVVSFTTGGIPDMVRHLTNGYLAEYKNSDDLANGLAWVLETPEKEILRRNASKIVRENFSETIVARKHIILYEQLLAKEPFEPVLSVITVVYNNVKDIERTVLSVINQTYSKIQYIIIDGNSNDGTIDIIKEYDQKIAKWVSEKDHGIYDAMNKGLALATGDYVIFMNSGDEFYSPDTVSDVFSSSSNADIYYGETEMYNENWENLGKRRHVAPETFTYKSFRFGMSVSHQAIYIKRSLAKPYNLNYQLSSDIDWILEAVKNSSKIVNTRKYVAKYMVGGMSKKRHRQSLKERFNIFTKHYGLIPNLLNHFVIAANLAFYYFKHRRTND</sequence>
<keyword evidence="5" id="KW-1185">Reference proteome</keyword>
<gene>
    <name evidence="4" type="ORF">GS399_11790</name>
</gene>
<feature type="domain" description="Glycosyltransferase 2-like" evidence="3">
    <location>
        <begin position="426"/>
        <end position="556"/>
    </location>
</feature>
<feature type="domain" description="Glycosyl transferase family 1" evidence="2">
    <location>
        <begin position="228"/>
        <end position="386"/>
    </location>
</feature>
<dbReference type="AlphaFoldDB" id="A0A7K1YAP4"/>
<evidence type="ECO:0000313" key="5">
    <source>
        <dbReference type="Proteomes" id="UP000466586"/>
    </source>
</evidence>
<feature type="transmembrane region" description="Helical" evidence="1">
    <location>
        <begin position="643"/>
        <end position="662"/>
    </location>
</feature>
<dbReference type="InterPro" id="IPR001173">
    <property type="entry name" value="Glyco_trans_2-like"/>
</dbReference>
<protein>
    <submittedName>
        <fullName evidence="4">Glycosyltransferase</fullName>
    </submittedName>
</protein>
<dbReference type="Pfam" id="PF00535">
    <property type="entry name" value="Glycos_transf_2"/>
    <property type="match status" value="1"/>
</dbReference>
<name>A0A7K1YAP4_9SPHI</name>
<dbReference type="SUPFAM" id="SSF53448">
    <property type="entry name" value="Nucleotide-diphospho-sugar transferases"/>
    <property type="match status" value="1"/>
</dbReference>
<dbReference type="Pfam" id="PF00534">
    <property type="entry name" value="Glycos_transf_1"/>
    <property type="match status" value="1"/>
</dbReference>
<keyword evidence="1" id="KW-1133">Transmembrane helix</keyword>
<evidence type="ECO:0000256" key="1">
    <source>
        <dbReference type="SAM" id="Phobius"/>
    </source>
</evidence>
<evidence type="ECO:0000259" key="3">
    <source>
        <dbReference type="Pfam" id="PF00535"/>
    </source>
</evidence>
<dbReference type="Gene3D" id="3.40.50.2000">
    <property type="entry name" value="Glycogen Phosphorylase B"/>
    <property type="match status" value="2"/>
</dbReference>
<dbReference type="Gene3D" id="3.90.550.10">
    <property type="entry name" value="Spore Coat Polysaccharide Biosynthesis Protein SpsA, Chain A"/>
    <property type="match status" value="1"/>
</dbReference>
<evidence type="ECO:0000313" key="4">
    <source>
        <dbReference type="EMBL" id="MXV51655.1"/>
    </source>
</evidence>
<dbReference type="PANTHER" id="PTHR12526:SF637">
    <property type="entry name" value="GLYCOSYLTRANSFERASE EPSF-RELATED"/>
    <property type="match status" value="1"/>
</dbReference>
<dbReference type="GO" id="GO:0016757">
    <property type="term" value="F:glycosyltransferase activity"/>
    <property type="evidence" value="ECO:0007669"/>
    <property type="project" value="InterPro"/>
</dbReference>